<reference evidence="1 2" key="1">
    <citation type="submission" date="2014-04" db="EMBL/GenBank/DDBJ databases">
        <title>Whole genome of Muricauda olearia.</title>
        <authorList>
            <person name="Zhang X.-H."/>
            <person name="Tang K."/>
        </authorList>
    </citation>
    <scope>NUCLEOTIDE SEQUENCE [LARGE SCALE GENOMIC DNA]</scope>
    <source>
        <strain evidence="1 2">Th120</strain>
    </source>
</reference>
<accession>A0A444VJV1</accession>
<organism evidence="1 2">
    <name type="scientific">Flagellimonas olearia</name>
    <dbReference type="NCBI Taxonomy" id="552546"/>
    <lineage>
        <taxon>Bacteria</taxon>
        <taxon>Pseudomonadati</taxon>
        <taxon>Bacteroidota</taxon>
        <taxon>Flavobacteriia</taxon>
        <taxon>Flavobacteriales</taxon>
        <taxon>Flavobacteriaceae</taxon>
        <taxon>Flagellimonas</taxon>
    </lineage>
</organism>
<dbReference type="AlphaFoldDB" id="A0A444VJV1"/>
<proteinExistence type="predicted"/>
<dbReference type="EMBL" id="JJMP01000007">
    <property type="protein sequence ID" value="RYC51022.1"/>
    <property type="molecule type" value="Genomic_DNA"/>
</dbReference>
<name>A0A444VJV1_9FLAO</name>
<dbReference type="Proteomes" id="UP000290261">
    <property type="component" value="Unassembled WGS sequence"/>
</dbReference>
<keyword evidence="2" id="KW-1185">Reference proteome</keyword>
<gene>
    <name evidence="1" type="ORF">DN53_15400</name>
</gene>
<comment type="caution">
    <text evidence="1">The sequence shown here is derived from an EMBL/GenBank/DDBJ whole genome shotgun (WGS) entry which is preliminary data.</text>
</comment>
<evidence type="ECO:0000313" key="1">
    <source>
        <dbReference type="EMBL" id="RYC51022.1"/>
    </source>
</evidence>
<protein>
    <submittedName>
        <fullName evidence="1">Uncharacterized protein</fullName>
    </submittedName>
</protein>
<sequence length="121" mass="13751">MKSYLSTVTLTVVLLTCCTTNKTLFISNRTGNPITLMVDSTFMDSSTKTIFDSLNGLKIVDRKVFNYGKGKWTKEDKSKLEEVLKHTKTLSTGSTKVIEMPNKTKVSHIRFIVEELWLNIK</sequence>
<evidence type="ECO:0000313" key="2">
    <source>
        <dbReference type="Proteomes" id="UP000290261"/>
    </source>
</evidence>